<proteinExistence type="predicted"/>
<name>A0A8W7P1R4_ANOCL</name>
<sequence>MPITRQARAILVSSSSETCPGHATDGYLNAVEISLQGKRASSDIYTLTQECFRIQATAAALLIHRGRNSTPTGRDLPIVLPMDAVSHFSVVPRGGQTMPPSARDDAISGWRVSMATPLRGNFDAVLESKT</sequence>
<protein>
    <submittedName>
        <fullName evidence="1">Uncharacterized protein</fullName>
    </submittedName>
</protein>
<dbReference type="Proteomes" id="UP000075882">
    <property type="component" value="Unassembled WGS sequence"/>
</dbReference>
<reference evidence="1" key="1">
    <citation type="submission" date="2022-08" db="UniProtKB">
        <authorList>
            <consortium name="EnsemblMetazoa"/>
        </authorList>
    </citation>
    <scope>IDENTIFICATION</scope>
</reference>
<dbReference type="AlphaFoldDB" id="A0A8W7P1R4"/>
<evidence type="ECO:0000313" key="1">
    <source>
        <dbReference type="EnsemblMetazoa" id="ACOM024307-PA.1"/>
    </source>
</evidence>
<organism evidence="1">
    <name type="scientific">Anopheles coluzzii</name>
    <name type="common">African malaria mosquito</name>
    <dbReference type="NCBI Taxonomy" id="1518534"/>
    <lineage>
        <taxon>Eukaryota</taxon>
        <taxon>Metazoa</taxon>
        <taxon>Ecdysozoa</taxon>
        <taxon>Arthropoda</taxon>
        <taxon>Hexapoda</taxon>
        <taxon>Insecta</taxon>
        <taxon>Pterygota</taxon>
        <taxon>Neoptera</taxon>
        <taxon>Endopterygota</taxon>
        <taxon>Diptera</taxon>
        <taxon>Nematocera</taxon>
        <taxon>Culicoidea</taxon>
        <taxon>Culicidae</taxon>
        <taxon>Anophelinae</taxon>
        <taxon>Anopheles</taxon>
    </lineage>
</organism>
<accession>A0A8W7P1R4</accession>
<dbReference type="EnsemblMetazoa" id="ACOM024307-RA">
    <property type="protein sequence ID" value="ACOM024307-PA.1"/>
    <property type="gene ID" value="ACOM024307"/>
</dbReference>